<organism evidence="1 2">
    <name type="scientific">Racocetra persica</name>
    <dbReference type="NCBI Taxonomy" id="160502"/>
    <lineage>
        <taxon>Eukaryota</taxon>
        <taxon>Fungi</taxon>
        <taxon>Fungi incertae sedis</taxon>
        <taxon>Mucoromycota</taxon>
        <taxon>Glomeromycotina</taxon>
        <taxon>Glomeromycetes</taxon>
        <taxon>Diversisporales</taxon>
        <taxon>Gigasporaceae</taxon>
        <taxon>Racocetra</taxon>
    </lineage>
</organism>
<feature type="non-terminal residue" evidence="1">
    <location>
        <position position="179"/>
    </location>
</feature>
<protein>
    <submittedName>
        <fullName evidence="1">22228_t:CDS:1</fullName>
    </submittedName>
</protein>
<proteinExistence type="predicted"/>
<comment type="caution">
    <text evidence="1">The sequence shown here is derived from an EMBL/GenBank/DDBJ whole genome shotgun (WGS) entry which is preliminary data.</text>
</comment>
<reference evidence="1" key="1">
    <citation type="submission" date="2021-06" db="EMBL/GenBank/DDBJ databases">
        <authorList>
            <person name="Kallberg Y."/>
            <person name="Tangrot J."/>
            <person name="Rosling A."/>
        </authorList>
    </citation>
    <scope>NUCLEOTIDE SEQUENCE</scope>
    <source>
        <strain evidence="1">MA461A</strain>
    </source>
</reference>
<evidence type="ECO:0000313" key="1">
    <source>
        <dbReference type="EMBL" id="CAG8809886.1"/>
    </source>
</evidence>
<keyword evidence="2" id="KW-1185">Reference proteome</keyword>
<name>A0ACA9RUK5_9GLOM</name>
<feature type="non-terminal residue" evidence="1">
    <location>
        <position position="1"/>
    </location>
</feature>
<dbReference type="Proteomes" id="UP000789920">
    <property type="component" value="Unassembled WGS sequence"/>
</dbReference>
<gene>
    <name evidence="1" type="ORF">RPERSI_LOCUS22960</name>
</gene>
<sequence length="179" mass="19936">KFKSNKKISKQLSPIQVSVSAPIGEKSPLPEYSLDSISPLHNNNINNNSDGERPALPKSQSATDLRTQVRGRVVRSFSQTSVPGTSTANYYLNRLSNTSSGSSKVSTIGTTRKHSLQATDLFQTDQPPRPYMTLAEFKRIDKHPRQQRAILATLQRQDNRLRKEGVIKDMSKSSLKGKK</sequence>
<accession>A0ACA9RUK5</accession>
<dbReference type="EMBL" id="CAJVQC010070644">
    <property type="protein sequence ID" value="CAG8809886.1"/>
    <property type="molecule type" value="Genomic_DNA"/>
</dbReference>
<evidence type="ECO:0000313" key="2">
    <source>
        <dbReference type="Proteomes" id="UP000789920"/>
    </source>
</evidence>